<reference evidence="2" key="1">
    <citation type="submission" date="2021-01" db="EMBL/GenBank/DDBJ databases">
        <authorList>
            <consortium name="Genoscope - CEA"/>
            <person name="William W."/>
        </authorList>
    </citation>
    <scope>NUCLEOTIDE SEQUENCE</scope>
</reference>
<feature type="transmembrane region" description="Helical" evidence="1">
    <location>
        <begin position="52"/>
        <end position="71"/>
    </location>
</feature>
<feature type="transmembrane region" description="Helical" evidence="1">
    <location>
        <begin position="27"/>
        <end position="46"/>
    </location>
</feature>
<keyword evidence="1" id="KW-0472">Membrane</keyword>
<accession>A0A816XZL6</accession>
<gene>
    <name evidence="2" type="ORF">DARMORV10_A01P21820.1</name>
</gene>
<proteinExistence type="predicted"/>
<protein>
    <submittedName>
        <fullName evidence="2">(rape) hypothetical protein</fullName>
    </submittedName>
</protein>
<name>A0A816XZL6_BRANA</name>
<keyword evidence="1" id="KW-1133">Transmembrane helix</keyword>
<evidence type="ECO:0000256" key="1">
    <source>
        <dbReference type="SAM" id="Phobius"/>
    </source>
</evidence>
<evidence type="ECO:0000313" key="2">
    <source>
        <dbReference type="EMBL" id="CAF2150956.1"/>
    </source>
</evidence>
<dbReference type="EMBL" id="HG994355">
    <property type="protein sequence ID" value="CAF2150956.1"/>
    <property type="molecule type" value="Genomic_DNA"/>
</dbReference>
<keyword evidence="1" id="KW-0812">Transmembrane</keyword>
<dbReference type="Proteomes" id="UP001295469">
    <property type="component" value="Chromosome A01"/>
</dbReference>
<organism evidence="2">
    <name type="scientific">Brassica napus</name>
    <name type="common">Rape</name>
    <dbReference type="NCBI Taxonomy" id="3708"/>
    <lineage>
        <taxon>Eukaryota</taxon>
        <taxon>Viridiplantae</taxon>
        <taxon>Streptophyta</taxon>
        <taxon>Embryophyta</taxon>
        <taxon>Tracheophyta</taxon>
        <taxon>Spermatophyta</taxon>
        <taxon>Magnoliopsida</taxon>
        <taxon>eudicotyledons</taxon>
        <taxon>Gunneridae</taxon>
        <taxon>Pentapetalae</taxon>
        <taxon>rosids</taxon>
        <taxon>malvids</taxon>
        <taxon>Brassicales</taxon>
        <taxon>Brassicaceae</taxon>
        <taxon>Brassiceae</taxon>
        <taxon>Brassica</taxon>
    </lineage>
</organism>
<sequence>MLGGRKLEGYRVWSANRRKVVCREYKFSFFFLFSLVFLACGLVGFSDYLLDLSIYLLVHTLIYAACLYLKLGVPSSADRRRHLPSSSTAFSCNIQGQAINKCFGVMKICTIEISYSLSNPTDAFRYVVFLCSSCQLESRLLLKHDGGASSEVLET</sequence>
<dbReference type="AlphaFoldDB" id="A0A816XZL6"/>